<gene>
    <name evidence="4" type="ORF">SMN809_LOCUS13197</name>
</gene>
<evidence type="ECO:0000313" key="5">
    <source>
        <dbReference type="Proteomes" id="UP000676336"/>
    </source>
</evidence>
<organism evidence="4 5">
    <name type="scientific">Rotaria magnacalcarata</name>
    <dbReference type="NCBI Taxonomy" id="392030"/>
    <lineage>
        <taxon>Eukaryota</taxon>
        <taxon>Metazoa</taxon>
        <taxon>Spiralia</taxon>
        <taxon>Gnathifera</taxon>
        <taxon>Rotifera</taxon>
        <taxon>Eurotatoria</taxon>
        <taxon>Bdelloidea</taxon>
        <taxon>Philodinida</taxon>
        <taxon>Philodinidae</taxon>
        <taxon>Rotaria</taxon>
    </lineage>
</organism>
<evidence type="ECO:0000256" key="2">
    <source>
        <dbReference type="SAM" id="Phobius"/>
    </source>
</evidence>
<feature type="transmembrane region" description="Helical" evidence="2">
    <location>
        <begin position="137"/>
        <end position="156"/>
    </location>
</feature>
<dbReference type="Proteomes" id="UP000676336">
    <property type="component" value="Unassembled WGS sequence"/>
</dbReference>
<protein>
    <recommendedName>
        <fullName evidence="3">Piezo TM1-24 domain-containing protein</fullName>
    </recommendedName>
</protein>
<keyword evidence="2" id="KW-0472">Membrane</keyword>
<feature type="region of interest" description="Disordered" evidence="1">
    <location>
        <begin position="1"/>
        <end position="25"/>
    </location>
</feature>
<dbReference type="EMBL" id="CAJOBI010005177">
    <property type="protein sequence ID" value="CAF4024190.1"/>
    <property type="molecule type" value="Genomic_DNA"/>
</dbReference>
<dbReference type="InterPro" id="IPR056769">
    <property type="entry name" value="Piezo_TM1-24"/>
</dbReference>
<feature type="transmembrane region" description="Helical" evidence="2">
    <location>
        <begin position="111"/>
        <end position="131"/>
    </location>
</feature>
<keyword evidence="2" id="KW-1133">Transmembrane helix</keyword>
<sequence>MMYFNKTDLNSTDSTDRRLSSNNTFDIELQHPQPRRRQTTNNNYDSDPNKDQYYIRDNSIPAKQDEIDLSKSNQLLPRNNIIDAPRNISIISSHDPMLIPSLSMVVDEKSLSFMSGSILTGLLFILLPIVLLSGTVFRYSFASFIYGFLLLVIPWLGSINRRNIRTRYRLFIIIVALISLVAIIAQIIFQSILVAKKPYGHTLNSCTTITLILRYFGLERYV</sequence>
<dbReference type="AlphaFoldDB" id="A0A8S2NXH7"/>
<reference evidence="4" key="1">
    <citation type="submission" date="2021-02" db="EMBL/GenBank/DDBJ databases">
        <authorList>
            <person name="Nowell W R."/>
        </authorList>
    </citation>
    <scope>NUCLEOTIDE SEQUENCE</scope>
</reference>
<evidence type="ECO:0000259" key="3">
    <source>
        <dbReference type="Pfam" id="PF24871"/>
    </source>
</evidence>
<accession>A0A8S2NXH7</accession>
<evidence type="ECO:0000256" key="1">
    <source>
        <dbReference type="SAM" id="MobiDB-lite"/>
    </source>
</evidence>
<keyword evidence="2" id="KW-0812">Transmembrane</keyword>
<feature type="transmembrane region" description="Helical" evidence="2">
    <location>
        <begin position="199"/>
        <end position="217"/>
    </location>
</feature>
<feature type="transmembrane region" description="Helical" evidence="2">
    <location>
        <begin position="168"/>
        <end position="193"/>
    </location>
</feature>
<feature type="domain" description="Piezo TM1-24" evidence="3">
    <location>
        <begin position="138"/>
        <end position="221"/>
    </location>
</feature>
<proteinExistence type="predicted"/>
<comment type="caution">
    <text evidence="4">The sequence shown here is derived from an EMBL/GenBank/DDBJ whole genome shotgun (WGS) entry which is preliminary data.</text>
</comment>
<evidence type="ECO:0000313" key="4">
    <source>
        <dbReference type="EMBL" id="CAF4024190.1"/>
    </source>
</evidence>
<dbReference type="Pfam" id="PF24871">
    <property type="entry name" value="Piezo_TM1-24"/>
    <property type="match status" value="1"/>
</dbReference>
<name>A0A8S2NXH7_9BILA</name>